<protein>
    <submittedName>
        <fullName evidence="2">Uncharacterized protein</fullName>
    </submittedName>
</protein>
<feature type="transmembrane region" description="Helical" evidence="1">
    <location>
        <begin position="42"/>
        <end position="62"/>
    </location>
</feature>
<proteinExistence type="predicted"/>
<keyword evidence="1" id="KW-0812">Transmembrane</keyword>
<sequence length="442" mass="46826">MSSQLERDLVRTLDEAAASAPVPDEEFVAGVRGRQRRRRRRCTALTGACAVVLTVVASLTVVRLHAPPPTPTDPVPVVAAWSGTVPAFTTELESPERVWPEAVRRLPGTLPDGRSYGVVAILDDDRYLVEIPGWGARAVPDSQLVSYVNRSAPPSVFDVRAGTVRALGDPAAANGKNFYGVPDFAVLGDELLWWATYTRADDRVEELWSARLDGTAAARLLHTPAPADRAFPTLGVAGDQVYWYQEGAPAGIYQLPVAGGIPTPVPGAGGFYPAGSSPGHGKLSPWVKNTDVPSPASGELWNLVTGRRLHWTARPSANVSCDPVLCSGQTADGRASFVQRLDGSGYQVLPYHGTLNFTMYPAVEGRFGAGSVSVGGKPAPFVWDRSTGRAALITTVPPPAAVPPRGAAAWLLGQALLGADAATVQWSDGTDGLYLLDLRAIR</sequence>
<dbReference type="AlphaFoldDB" id="A0A927R0I7"/>
<keyword evidence="1" id="KW-1133">Transmembrane helix</keyword>
<evidence type="ECO:0000313" key="2">
    <source>
        <dbReference type="EMBL" id="MBE1488698.1"/>
    </source>
</evidence>
<reference evidence="2" key="1">
    <citation type="submission" date="2020-10" db="EMBL/GenBank/DDBJ databases">
        <title>Sequencing the genomes of 1000 actinobacteria strains.</title>
        <authorList>
            <person name="Klenk H.-P."/>
        </authorList>
    </citation>
    <scope>NUCLEOTIDE SEQUENCE</scope>
    <source>
        <strain evidence="2">DSM 46832</strain>
    </source>
</reference>
<accession>A0A927R0I7</accession>
<gene>
    <name evidence="2" type="ORF">H4W31_004336</name>
</gene>
<dbReference type="Proteomes" id="UP000649753">
    <property type="component" value="Unassembled WGS sequence"/>
</dbReference>
<comment type="caution">
    <text evidence="2">The sequence shown here is derived from an EMBL/GenBank/DDBJ whole genome shotgun (WGS) entry which is preliminary data.</text>
</comment>
<keyword evidence="1" id="KW-0472">Membrane</keyword>
<name>A0A927R0I7_9ACTN</name>
<evidence type="ECO:0000313" key="3">
    <source>
        <dbReference type="Proteomes" id="UP000649753"/>
    </source>
</evidence>
<keyword evidence="3" id="KW-1185">Reference proteome</keyword>
<dbReference type="RefSeq" id="WP_192768298.1">
    <property type="nucleotide sequence ID" value="NZ_JADBEB010000001.1"/>
</dbReference>
<organism evidence="2 3">
    <name type="scientific">Plantactinospora soyae</name>
    <dbReference type="NCBI Taxonomy" id="1544732"/>
    <lineage>
        <taxon>Bacteria</taxon>
        <taxon>Bacillati</taxon>
        <taxon>Actinomycetota</taxon>
        <taxon>Actinomycetes</taxon>
        <taxon>Micromonosporales</taxon>
        <taxon>Micromonosporaceae</taxon>
        <taxon>Plantactinospora</taxon>
    </lineage>
</organism>
<dbReference type="EMBL" id="JADBEB010000001">
    <property type="protein sequence ID" value="MBE1488698.1"/>
    <property type="molecule type" value="Genomic_DNA"/>
</dbReference>
<evidence type="ECO:0000256" key="1">
    <source>
        <dbReference type="SAM" id="Phobius"/>
    </source>
</evidence>